<feature type="domain" description="NAD(P)-binding" evidence="1">
    <location>
        <begin position="8"/>
        <end position="159"/>
    </location>
</feature>
<dbReference type="Proteomes" id="UP000682403">
    <property type="component" value="Unassembled WGS sequence"/>
</dbReference>
<dbReference type="Pfam" id="PF13460">
    <property type="entry name" value="NAD_binding_10"/>
    <property type="match status" value="1"/>
</dbReference>
<proteinExistence type="predicted"/>
<evidence type="ECO:0000313" key="2">
    <source>
        <dbReference type="EMBL" id="MBS2970932.1"/>
    </source>
</evidence>
<dbReference type="RefSeq" id="WP_211561696.1">
    <property type="nucleotide sequence ID" value="NZ_JAGVRK010000001.1"/>
</dbReference>
<reference evidence="2 3" key="1">
    <citation type="submission" date="2021-04" db="EMBL/GenBank/DDBJ databases">
        <title>Metabacillus sp. strain KIGAM252 whole genome sequence.</title>
        <authorList>
            <person name="Seo M.-J."/>
            <person name="Cho E.-S."/>
            <person name="Hwang C.Y."/>
            <person name="Yoon D.J."/>
        </authorList>
    </citation>
    <scope>NUCLEOTIDE SEQUENCE [LARGE SCALE GENOMIC DNA]</scope>
    <source>
        <strain evidence="2 3">KIGAM252</strain>
    </source>
</reference>
<comment type="caution">
    <text evidence="2">The sequence shown here is derived from an EMBL/GenBank/DDBJ whole genome shotgun (WGS) entry which is preliminary data.</text>
</comment>
<evidence type="ECO:0000259" key="1">
    <source>
        <dbReference type="Pfam" id="PF13460"/>
    </source>
</evidence>
<accession>A0ABS5LJM8</accession>
<dbReference type="EMBL" id="JAGVRK010000001">
    <property type="protein sequence ID" value="MBS2970932.1"/>
    <property type="molecule type" value="Genomic_DNA"/>
</dbReference>
<dbReference type="InterPro" id="IPR051783">
    <property type="entry name" value="NAD(P)-dependent_oxidoreduct"/>
</dbReference>
<dbReference type="Gene3D" id="3.40.50.720">
    <property type="entry name" value="NAD(P)-binding Rossmann-like Domain"/>
    <property type="match status" value="1"/>
</dbReference>
<dbReference type="SUPFAM" id="SSF51735">
    <property type="entry name" value="NAD(P)-binding Rossmann-fold domains"/>
    <property type="match status" value="1"/>
</dbReference>
<dbReference type="PANTHER" id="PTHR48079:SF6">
    <property type="entry name" value="NAD(P)-BINDING DOMAIN-CONTAINING PROTEIN-RELATED"/>
    <property type="match status" value="1"/>
</dbReference>
<gene>
    <name evidence="2" type="ORF">J9317_19500</name>
</gene>
<keyword evidence="3" id="KW-1185">Reference proteome</keyword>
<organism evidence="2 3">
    <name type="scientific">Metabacillus flavus</name>
    <dbReference type="NCBI Taxonomy" id="2823519"/>
    <lineage>
        <taxon>Bacteria</taxon>
        <taxon>Bacillati</taxon>
        <taxon>Bacillota</taxon>
        <taxon>Bacilli</taxon>
        <taxon>Bacillales</taxon>
        <taxon>Bacillaceae</taxon>
        <taxon>Metabacillus</taxon>
    </lineage>
</organism>
<sequence>MKNAVVLGASGGMGYSLVNELIEKGFKVTAFARNKAKLERLFGGKEGVGIVIGDAYAERDILNACKGADMIFHTVSVPYPDWTEGHPAIMKNAINAAKAENAKLIIIDNIYAYGKQNGKKVEETAQKSPHTKKGQIRLSLEKMVKESGVSYMILHFPDYYGPNAENTLLHQTLKPVSSNKRTIFIGDLNSKREYIYTPDGAKAAVALAMKEDSFGQNWNIPGSGVISGKELMQIFQREAAYTKPVLKIGKRTIWLMGLFDRNMKEMREMMYLYENPVILSGEKYQNHIGILPATPYEAGISKTLAYMKKNE</sequence>
<dbReference type="InterPro" id="IPR016040">
    <property type="entry name" value="NAD(P)-bd_dom"/>
</dbReference>
<dbReference type="InterPro" id="IPR036291">
    <property type="entry name" value="NAD(P)-bd_dom_sf"/>
</dbReference>
<evidence type="ECO:0000313" key="3">
    <source>
        <dbReference type="Proteomes" id="UP000682403"/>
    </source>
</evidence>
<dbReference type="PANTHER" id="PTHR48079">
    <property type="entry name" value="PROTEIN YEEZ"/>
    <property type="match status" value="1"/>
</dbReference>
<protein>
    <submittedName>
        <fullName evidence="2">NAD(P)H-binding protein</fullName>
    </submittedName>
</protein>
<name>A0ABS5LJM8_9BACI</name>